<evidence type="ECO:0000313" key="3">
    <source>
        <dbReference type="EMBL" id="PIR89236.1"/>
    </source>
</evidence>
<organism evidence="3 4">
    <name type="scientific">Candidatus Harrisonbacteria bacterium CG10_big_fil_rev_8_21_14_0_10_40_38</name>
    <dbReference type="NCBI Taxonomy" id="1974583"/>
    <lineage>
        <taxon>Bacteria</taxon>
        <taxon>Candidatus Harrisoniibacteriota</taxon>
    </lineage>
</organism>
<reference evidence="4" key="1">
    <citation type="submission" date="2017-09" db="EMBL/GenBank/DDBJ databases">
        <title>Depth-based differentiation of microbial function through sediment-hosted aquifers and enrichment of novel symbionts in the deep terrestrial subsurface.</title>
        <authorList>
            <person name="Probst A.J."/>
            <person name="Ladd B."/>
            <person name="Jarett J.K."/>
            <person name="Geller-Mcgrath D.E."/>
            <person name="Sieber C.M.K."/>
            <person name="Emerson J.B."/>
            <person name="Anantharaman K."/>
            <person name="Thomas B.C."/>
            <person name="Malmstrom R."/>
            <person name="Stieglmeier M."/>
            <person name="Klingl A."/>
            <person name="Woyke T."/>
            <person name="Ryan C.M."/>
            <person name="Banfield J.F."/>
        </authorList>
    </citation>
    <scope>NUCLEOTIDE SEQUENCE [LARGE SCALE GENOMIC DNA]</scope>
</reference>
<feature type="transmembrane region" description="Helical" evidence="1">
    <location>
        <begin position="99"/>
        <end position="119"/>
    </location>
</feature>
<evidence type="ECO:0000313" key="4">
    <source>
        <dbReference type="Proteomes" id="UP000231157"/>
    </source>
</evidence>
<keyword evidence="1" id="KW-0812">Transmembrane</keyword>
<comment type="caution">
    <text evidence="3">The sequence shown here is derived from an EMBL/GenBank/DDBJ whole genome shotgun (WGS) entry which is preliminary data.</text>
</comment>
<dbReference type="SUPFAM" id="SSF48317">
    <property type="entry name" value="Acid phosphatase/Vanadium-dependent haloperoxidase"/>
    <property type="match status" value="1"/>
</dbReference>
<dbReference type="AlphaFoldDB" id="A0A2H0UUC2"/>
<gene>
    <name evidence="3" type="ORF">COU07_02115</name>
</gene>
<feature type="domain" description="Phosphatidic acid phosphatase type 2/haloperoxidase" evidence="2">
    <location>
        <begin position="56"/>
        <end position="165"/>
    </location>
</feature>
<dbReference type="Gene3D" id="1.20.144.10">
    <property type="entry name" value="Phosphatidic acid phosphatase type 2/haloperoxidase"/>
    <property type="match status" value="1"/>
</dbReference>
<evidence type="ECO:0000256" key="1">
    <source>
        <dbReference type="SAM" id="Phobius"/>
    </source>
</evidence>
<feature type="transmembrane region" description="Helical" evidence="1">
    <location>
        <begin position="58"/>
        <end position="79"/>
    </location>
</feature>
<dbReference type="Pfam" id="PF01569">
    <property type="entry name" value="PAP2"/>
    <property type="match status" value="1"/>
</dbReference>
<dbReference type="EMBL" id="PFAZ01000002">
    <property type="protein sequence ID" value="PIR89236.1"/>
    <property type="molecule type" value="Genomic_DNA"/>
</dbReference>
<dbReference type="PANTHER" id="PTHR14969">
    <property type="entry name" value="SPHINGOSINE-1-PHOSPHATE PHOSPHOHYDROLASE"/>
    <property type="match status" value="1"/>
</dbReference>
<dbReference type="Proteomes" id="UP000231157">
    <property type="component" value="Unassembled WGS sequence"/>
</dbReference>
<proteinExistence type="predicted"/>
<sequence>MSFDISVFEFIHNLVGSSSLLDIVGIFFASYLPYFILIGLFVAFMLEADWRRRIYSVLYVSLSILISRGIFIPLLNLIFPRERPFQFFGFEPLVSSPSTTSFPSGHTAVFFAVATAVFFLRYKWGIALFVAAFFIGVARIFVGVHWPTDILGGILVGLVSGLLVSEILIRFDKKKPVETL</sequence>
<evidence type="ECO:0000259" key="2">
    <source>
        <dbReference type="SMART" id="SM00014"/>
    </source>
</evidence>
<dbReference type="PANTHER" id="PTHR14969:SF13">
    <property type="entry name" value="AT30094P"/>
    <property type="match status" value="1"/>
</dbReference>
<dbReference type="InterPro" id="IPR000326">
    <property type="entry name" value="PAP2/HPO"/>
</dbReference>
<feature type="transmembrane region" description="Helical" evidence="1">
    <location>
        <begin position="150"/>
        <end position="169"/>
    </location>
</feature>
<dbReference type="SMART" id="SM00014">
    <property type="entry name" value="acidPPc"/>
    <property type="match status" value="1"/>
</dbReference>
<keyword evidence="1" id="KW-1133">Transmembrane helix</keyword>
<accession>A0A2H0UUC2</accession>
<feature type="transmembrane region" description="Helical" evidence="1">
    <location>
        <begin position="126"/>
        <end position="144"/>
    </location>
</feature>
<keyword evidence="1" id="KW-0472">Membrane</keyword>
<protein>
    <recommendedName>
        <fullName evidence="2">Phosphatidic acid phosphatase type 2/haloperoxidase domain-containing protein</fullName>
    </recommendedName>
</protein>
<name>A0A2H0UUC2_9BACT</name>
<dbReference type="InterPro" id="IPR036938">
    <property type="entry name" value="PAP2/HPO_sf"/>
</dbReference>
<feature type="transmembrane region" description="Helical" evidence="1">
    <location>
        <begin position="23"/>
        <end position="46"/>
    </location>
</feature>